<dbReference type="Proteomes" id="UP000199068">
    <property type="component" value="Unassembled WGS sequence"/>
</dbReference>
<evidence type="ECO:0000256" key="3">
    <source>
        <dbReference type="ARBA" id="ARBA00023125"/>
    </source>
</evidence>
<keyword evidence="5" id="KW-0175">Coiled coil</keyword>
<reference evidence="7 8" key="1">
    <citation type="submission" date="2016-10" db="EMBL/GenBank/DDBJ databases">
        <authorList>
            <person name="de Groot N.N."/>
        </authorList>
    </citation>
    <scope>NUCLEOTIDE SEQUENCE [LARGE SCALE GENOMIC DNA]</scope>
    <source>
        <strain evidence="7 8">DSM 797</strain>
    </source>
</reference>
<protein>
    <submittedName>
        <fullName evidence="7">DNA-binding transcriptional regulator, MerR family</fullName>
    </submittedName>
</protein>
<evidence type="ECO:0000256" key="1">
    <source>
        <dbReference type="ARBA" id="ARBA00022491"/>
    </source>
</evidence>
<dbReference type="PROSITE" id="PS50937">
    <property type="entry name" value="HTH_MERR_2"/>
    <property type="match status" value="1"/>
</dbReference>
<keyword evidence="8" id="KW-1185">Reference proteome</keyword>
<feature type="coiled-coil region" evidence="5">
    <location>
        <begin position="77"/>
        <end position="115"/>
    </location>
</feature>
<evidence type="ECO:0000313" key="7">
    <source>
        <dbReference type="EMBL" id="SDM41962.1"/>
    </source>
</evidence>
<dbReference type="PANTHER" id="PTHR30204:SF69">
    <property type="entry name" value="MERR-FAMILY TRANSCRIPTIONAL REGULATOR"/>
    <property type="match status" value="1"/>
</dbReference>
<evidence type="ECO:0000256" key="5">
    <source>
        <dbReference type="SAM" id="Coils"/>
    </source>
</evidence>
<dbReference type="EMBL" id="FNGW01000011">
    <property type="protein sequence ID" value="SDM41962.1"/>
    <property type="molecule type" value="Genomic_DNA"/>
</dbReference>
<evidence type="ECO:0000313" key="8">
    <source>
        <dbReference type="Proteomes" id="UP000199068"/>
    </source>
</evidence>
<keyword evidence="3 7" id="KW-0238">DNA-binding</keyword>
<dbReference type="SMART" id="SM00422">
    <property type="entry name" value="HTH_MERR"/>
    <property type="match status" value="1"/>
</dbReference>
<keyword evidence="2" id="KW-0805">Transcription regulation</keyword>
<sequence length="271" mass="31882">MNNQILISDFVKLTGSTLKTVLYYHKIGVLKEPKRSDSGYRLYGAEELAQMRMIKHLKHLGLDLSQIKEILGDSKNNKSLRDVLKSLQSELIIEKNKIEDQLSKIEILLEEETEDLERTSFESKSFKMITEILDSDQVKSYKEDCPDLFNQQRNIFGVMDDFKWDKDYQQNFGKLAEYFKENPKQYKIALEFGKRLAKLKQMSEDDPEIENLAREGAEFIKKEPFLKDMLYGQHGFDDTNENLFNDISNKYLSPAQIKHKKLIQKYLNYRP</sequence>
<dbReference type="AlphaFoldDB" id="A0A1G9T2U9"/>
<dbReference type="InterPro" id="IPR047057">
    <property type="entry name" value="MerR_fam"/>
</dbReference>
<organism evidence="7 8">
    <name type="scientific">Romboutsia lituseburensis DSM 797</name>
    <dbReference type="NCBI Taxonomy" id="1121325"/>
    <lineage>
        <taxon>Bacteria</taxon>
        <taxon>Bacillati</taxon>
        <taxon>Bacillota</taxon>
        <taxon>Clostridia</taxon>
        <taxon>Peptostreptococcales</taxon>
        <taxon>Peptostreptococcaceae</taxon>
        <taxon>Romboutsia</taxon>
    </lineage>
</organism>
<feature type="domain" description="HTH merR-type" evidence="6">
    <location>
        <begin position="12"/>
        <end position="73"/>
    </location>
</feature>
<accession>A0A1G9T2U9</accession>
<dbReference type="GO" id="GO:0003677">
    <property type="term" value="F:DNA binding"/>
    <property type="evidence" value="ECO:0007669"/>
    <property type="project" value="UniProtKB-KW"/>
</dbReference>
<dbReference type="InterPro" id="IPR009061">
    <property type="entry name" value="DNA-bd_dom_put_sf"/>
</dbReference>
<keyword evidence="1" id="KW-0678">Repressor</keyword>
<dbReference type="STRING" id="1121325.SAMN04515677_11173"/>
<name>A0A1G9T2U9_9FIRM</name>
<dbReference type="InterPro" id="IPR000551">
    <property type="entry name" value="MerR-type_HTH_dom"/>
</dbReference>
<dbReference type="PANTHER" id="PTHR30204">
    <property type="entry name" value="REDOX-CYCLING DRUG-SENSING TRANSCRIPTIONAL ACTIVATOR SOXR"/>
    <property type="match status" value="1"/>
</dbReference>
<evidence type="ECO:0000256" key="4">
    <source>
        <dbReference type="ARBA" id="ARBA00023163"/>
    </source>
</evidence>
<dbReference type="RefSeq" id="WP_092727479.1">
    <property type="nucleotide sequence ID" value="NZ_FNGW01000011.1"/>
</dbReference>
<evidence type="ECO:0000256" key="2">
    <source>
        <dbReference type="ARBA" id="ARBA00023015"/>
    </source>
</evidence>
<evidence type="ECO:0000259" key="6">
    <source>
        <dbReference type="PROSITE" id="PS50937"/>
    </source>
</evidence>
<dbReference type="GO" id="GO:0003700">
    <property type="term" value="F:DNA-binding transcription factor activity"/>
    <property type="evidence" value="ECO:0007669"/>
    <property type="project" value="InterPro"/>
</dbReference>
<keyword evidence="4" id="KW-0804">Transcription</keyword>
<dbReference type="SUPFAM" id="SSF46955">
    <property type="entry name" value="Putative DNA-binding domain"/>
    <property type="match status" value="1"/>
</dbReference>
<dbReference type="Pfam" id="PF13411">
    <property type="entry name" value="MerR_1"/>
    <property type="match status" value="1"/>
</dbReference>
<gene>
    <name evidence="7" type="ORF">SAMN04515677_11173</name>
</gene>
<proteinExistence type="predicted"/>
<dbReference type="Gene3D" id="1.10.1660.10">
    <property type="match status" value="1"/>
</dbReference>